<keyword evidence="1 2" id="KW-0732">Signal</keyword>
<dbReference type="EMBL" id="BACD03000058">
    <property type="protein sequence ID" value="GAO52059.1"/>
    <property type="molecule type" value="Genomic_DNA"/>
</dbReference>
<accession>A0A0E9NQD7</accession>
<name>A0A0E9NQD7_SAICN</name>
<evidence type="ECO:0000256" key="1">
    <source>
        <dbReference type="ARBA" id="ARBA00022729"/>
    </source>
</evidence>
<sequence length="256" mass="26620">MKFSICIIAALTSVISSVAEYTTPVGDPSGNPIYTPSLGEIVPVGTPYNITWKPTTTGTITLLLLRGPSTNCVPIATLTTGLQNKGWYEWAPSTDLEADTSRYGIELIVDETGQYQYSVQFGVGNDGEGESSSSSVVVSSRAMKASSSSSLSTVAATLDVAASTTSPTSATHHSHSKSTLITLSTTLSKISASSISSATAAVSFDYPTPQVAYLNTTVSEYNLTATNITGSTSGAYQSIDARKVGVTVIVLFAMVL</sequence>
<gene>
    <name evidence="4" type="ORF">G7K_6146-t1</name>
</gene>
<dbReference type="Proteomes" id="UP000033140">
    <property type="component" value="Unassembled WGS sequence"/>
</dbReference>
<dbReference type="RefSeq" id="XP_019026152.1">
    <property type="nucleotide sequence ID" value="XM_019168309.1"/>
</dbReference>
<reference evidence="4 5" key="1">
    <citation type="journal article" date="2011" name="J. Gen. Appl. Microbiol.">
        <title>Draft genome sequencing of the enigmatic yeast Saitoella complicata.</title>
        <authorList>
            <person name="Nishida H."/>
            <person name="Hamamoto M."/>
            <person name="Sugiyama J."/>
        </authorList>
    </citation>
    <scope>NUCLEOTIDE SEQUENCE [LARGE SCALE GENOMIC DNA]</scope>
    <source>
        <strain evidence="4 5">NRRL Y-17804</strain>
    </source>
</reference>
<evidence type="ECO:0000259" key="3">
    <source>
        <dbReference type="Pfam" id="PF10342"/>
    </source>
</evidence>
<dbReference type="PANTHER" id="PTHR40633">
    <property type="entry name" value="MATRIX PROTEIN, PUTATIVE (AFU_ORTHOLOGUE AFUA_8G05410)-RELATED"/>
    <property type="match status" value="1"/>
</dbReference>
<reference evidence="4 5" key="3">
    <citation type="journal article" date="2015" name="Genome Announc.">
        <title>Draft Genome Sequence of the Archiascomycetous Yeast Saitoella complicata.</title>
        <authorList>
            <person name="Yamauchi K."/>
            <person name="Kondo S."/>
            <person name="Hamamoto M."/>
            <person name="Takahashi Y."/>
            <person name="Ogura Y."/>
            <person name="Hayashi T."/>
            <person name="Nishida H."/>
        </authorList>
    </citation>
    <scope>NUCLEOTIDE SEQUENCE [LARGE SCALE GENOMIC DNA]</scope>
    <source>
        <strain evidence="4 5">NRRL Y-17804</strain>
    </source>
</reference>
<evidence type="ECO:0000313" key="4">
    <source>
        <dbReference type="EMBL" id="GAO52059.1"/>
    </source>
</evidence>
<protein>
    <recommendedName>
        <fullName evidence="3">Yeast cell wall synthesis Kre9/Knh1-like N-terminal domain-containing protein</fullName>
    </recommendedName>
</protein>
<dbReference type="PANTHER" id="PTHR40633:SF1">
    <property type="entry name" value="GPI ANCHORED SERINE-THREONINE RICH PROTEIN (AFU_ORTHOLOGUE AFUA_1G03630)"/>
    <property type="match status" value="1"/>
</dbReference>
<evidence type="ECO:0000313" key="5">
    <source>
        <dbReference type="Proteomes" id="UP000033140"/>
    </source>
</evidence>
<feature type="domain" description="Yeast cell wall synthesis Kre9/Knh1-like N-terminal" evidence="3">
    <location>
        <begin position="35"/>
        <end position="123"/>
    </location>
</feature>
<dbReference type="OrthoDB" id="4094614at2759"/>
<organism evidence="4 5">
    <name type="scientific">Saitoella complicata (strain BCRC 22490 / CBS 7301 / JCM 7358 / NBRC 10748 / NRRL Y-17804)</name>
    <dbReference type="NCBI Taxonomy" id="698492"/>
    <lineage>
        <taxon>Eukaryota</taxon>
        <taxon>Fungi</taxon>
        <taxon>Dikarya</taxon>
        <taxon>Ascomycota</taxon>
        <taxon>Taphrinomycotina</taxon>
        <taxon>Taphrinomycotina incertae sedis</taxon>
        <taxon>Saitoella</taxon>
    </lineage>
</organism>
<feature type="signal peptide" evidence="2">
    <location>
        <begin position="1"/>
        <end position="19"/>
    </location>
</feature>
<feature type="chain" id="PRO_5002430971" description="Yeast cell wall synthesis Kre9/Knh1-like N-terminal domain-containing protein" evidence="2">
    <location>
        <begin position="20"/>
        <end position="256"/>
    </location>
</feature>
<reference evidence="4 5" key="2">
    <citation type="journal article" date="2014" name="J. Gen. Appl. Microbiol.">
        <title>The early diverging ascomycetous budding yeast Saitoella complicata has three histone deacetylases belonging to the Clr6, Hos2, and Rpd3 lineages.</title>
        <authorList>
            <person name="Nishida H."/>
            <person name="Matsumoto T."/>
            <person name="Kondo S."/>
            <person name="Hamamoto M."/>
            <person name="Yoshikawa H."/>
        </authorList>
    </citation>
    <scope>NUCLEOTIDE SEQUENCE [LARGE SCALE GENOMIC DNA]</scope>
    <source>
        <strain evidence="4 5">NRRL Y-17804</strain>
    </source>
</reference>
<keyword evidence="5" id="KW-1185">Reference proteome</keyword>
<dbReference type="Pfam" id="PF10342">
    <property type="entry name" value="Kre9_KNH"/>
    <property type="match status" value="1"/>
</dbReference>
<dbReference type="InterPro" id="IPR052982">
    <property type="entry name" value="SRP1/TIP1-like"/>
</dbReference>
<dbReference type="InterPro" id="IPR018466">
    <property type="entry name" value="Kre9/Knh1-like_N"/>
</dbReference>
<dbReference type="AlphaFoldDB" id="A0A0E9NQD7"/>
<proteinExistence type="predicted"/>
<comment type="caution">
    <text evidence="4">The sequence shown here is derived from an EMBL/GenBank/DDBJ whole genome shotgun (WGS) entry which is preliminary data.</text>
</comment>
<evidence type="ECO:0000256" key="2">
    <source>
        <dbReference type="SAM" id="SignalP"/>
    </source>
</evidence>